<evidence type="ECO:0000256" key="1">
    <source>
        <dbReference type="ARBA" id="ARBA00010643"/>
    </source>
</evidence>
<keyword evidence="9" id="KW-1185">Reference proteome</keyword>
<organism evidence="8 9">
    <name type="scientific">Clostridium magnum DSM 2767</name>
    <dbReference type="NCBI Taxonomy" id="1121326"/>
    <lineage>
        <taxon>Bacteria</taxon>
        <taxon>Bacillati</taxon>
        <taxon>Bacillota</taxon>
        <taxon>Clostridia</taxon>
        <taxon>Eubacteriales</taxon>
        <taxon>Clostridiaceae</taxon>
        <taxon>Clostridium</taxon>
    </lineage>
</organism>
<accession>A0A161WQ71</accession>
<sequence>MSCNCEKELESKFSADQVDLSLMEKVFERYFNENGNLISILQDAQGVYGYLPLDVLKLISDKTGKKKAQIYGVATFYSQFRLNKLGKYIIMQCQGTACHVNGSEAVGQAICDELGIKPGETSSDGMFSLEDVACLGCCSLAPVIMINGETYANLTPDKARKVIQDIYAKEKEEAV</sequence>
<dbReference type="Gene3D" id="1.10.10.1590">
    <property type="entry name" value="NADH-quinone oxidoreductase subunit E"/>
    <property type="match status" value="1"/>
</dbReference>
<dbReference type="PATRIC" id="fig|1121326.3.peg.5925"/>
<evidence type="ECO:0000256" key="3">
    <source>
        <dbReference type="ARBA" id="ARBA00022723"/>
    </source>
</evidence>
<comment type="caution">
    <text evidence="8">The sequence shown here is derived from an EMBL/GenBank/DDBJ whole genome shotgun (WGS) entry which is preliminary data.</text>
</comment>
<dbReference type="PROSITE" id="PS01099">
    <property type="entry name" value="COMPLEX1_24K"/>
    <property type="match status" value="1"/>
</dbReference>
<keyword evidence="5 7" id="KW-0411">Iron-sulfur</keyword>
<dbReference type="RefSeq" id="WP_066630511.1">
    <property type="nucleotide sequence ID" value="NZ_FQXL01000070.1"/>
</dbReference>
<feature type="binding site" evidence="7">
    <location>
        <position position="98"/>
    </location>
    <ligand>
        <name>[2Fe-2S] cluster</name>
        <dbReference type="ChEBI" id="CHEBI:190135"/>
    </ligand>
</feature>
<evidence type="ECO:0000256" key="5">
    <source>
        <dbReference type="ARBA" id="ARBA00023014"/>
    </source>
</evidence>
<evidence type="ECO:0000256" key="7">
    <source>
        <dbReference type="PIRSR" id="PIRSR000216-1"/>
    </source>
</evidence>
<feature type="binding site" evidence="7">
    <location>
        <position position="134"/>
    </location>
    <ligand>
        <name>[2Fe-2S] cluster</name>
        <dbReference type="ChEBI" id="CHEBI:190135"/>
    </ligand>
</feature>
<keyword evidence="2 7" id="KW-0001">2Fe-2S</keyword>
<dbReference type="GO" id="GO:0051537">
    <property type="term" value="F:2 iron, 2 sulfur cluster binding"/>
    <property type="evidence" value="ECO:0007669"/>
    <property type="project" value="UniProtKB-KW"/>
</dbReference>
<dbReference type="STRING" id="1121326.CLMAG_58610"/>
<evidence type="ECO:0000256" key="4">
    <source>
        <dbReference type="ARBA" id="ARBA00023004"/>
    </source>
</evidence>
<dbReference type="InterPro" id="IPR042128">
    <property type="entry name" value="NuoE_dom"/>
</dbReference>
<keyword evidence="3 7" id="KW-0479">Metal-binding</keyword>
<feature type="binding site" evidence="7">
    <location>
        <position position="138"/>
    </location>
    <ligand>
        <name>[2Fe-2S] cluster</name>
        <dbReference type="ChEBI" id="CHEBI:190135"/>
    </ligand>
</feature>
<dbReference type="Pfam" id="PF01257">
    <property type="entry name" value="2Fe-2S_thioredx"/>
    <property type="match status" value="1"/>
</dbReference>
<dbReference type="Proteomes" id="UP000076603">
    <property type="component" value="Unassembled WGS sequence"/>
</dbReference>
<keyword evidence="8" id="KW-0560">Oxidoreductase</keyword>
<dbReference type="OrthoDB" id="9807941at2"/>
<dbReference type="CDD" id="cd03064">
    <property type="entry name" value="TRX_Fd_NuoE"/>
    <property type="match status" value="1"/>
</dbReference>
<dbReference type="InterPro" id="IPR036249">
    <property type="entry name" value="Thioredoxin-like_sf"/>
</dbReference>
<evidence type="ECO:0000256" key="6">
    <source>
        <dbReference type="ARBA" id="ARBA00034078"/>
    </source>
</evidence>
<feature type="binding site" evidence="7">
    <location>
        <position position="93"/>
    </location>
    <ligand>
        <name>[2Fe-2S] cluster</name>
        <dbReference type="ChEBI" id="CHEBI:190135"/>
    </ligand>
</feature>
<dbReference type="InterPro" id="IPR002023">
    <property type="entry name" value="NuoE-like"/>
</dbReference>
<dbReference type="GO" id="GO:0046872">
    <property type="term" value="F:metal ion binding"/>
    <property type="evidence" value="ECO:0007669"/>
    <property type="project" value="UniProtKB-KW"/>
</dbReference>
<comment type="cofactor">
    <cofactor evidence="6">
        <name>[2Fe-2S] cluster</name>
        <dbReference type="ChEBI" id="CHEBI:190135"/>
    </cofactor>
</comment>
<proteinExistence type="inferred from homology"/>
<dbReference type="PANTHER" id="PTHR43342:SF1">
    <property type="entry name" value="BIFURCATING [FEFE] HYDROGENASE GAMMA SUBUNIT"/>
    <property type="match status" value="1"/>
</dbReference>
<dbReference type="PANTHER" id="PTHR43342">
    <property type="entry name" value="NADH-QUINONE OXIDOREDUCTASE, E SUBUNIT"/>
    <property type="match status" value="1"/>
</dbReference>
<gene>
    <name evidence="8" type="primary">hndA_5</name>
    <name evidence="8" type="ORF">CLMAG_58610</name>
</gene>
<dbReference type="EMBL" id="LWAE01000014">
    <property type="protein sequence ID" value="KZL88768.1"/>
    <property type="molecule type" value="Genomic_DNA"/>
</dbReference>
<evidence type="ECO:0000256" key="2">
    <source>
        <dbReference type="ARBA" id="ARBA00022714"/>
    </source>
</evidence>
<comment type="similarity">
    <text evidence="1">Belongs to the complex I 24 kDa subunit family.</text>
</comment>
<dbReference type="AlphaFoldDB" id="A0A161WQ71"/>
<dbReference type="Gene3D" id="3.40.30.10">
    <property type="entry name" value="Glutaredoxin"/>
    <property type="match status" value="1"/>
</dbReference>
<dbReference type="PIRSF" id="PIRSF000216">
    <property type="entry name" value="NADH_DH_24kDa"/>
    <property type="match status" value="1"/>
</dbReference>
<dbReference type="EC" id="1.12.1.3" evidence="8"/>
<evidence type="ECO:0000313" key="8">
    <source>
        <dbReference type="EMBL" id="KZL88768.1"/>
    </source>
</evidence>
<name>A0A161WQ71_9CLOT</name>
<dbReference type="InterPro" id="IPR028431">
    <property type="entry name" value="NADP_DH_HndA-like"/>
</dbReference>
<protein>
    <submittedName>
        <fullName evidence="8">NADP-reducing hydrogenase subunit HndA</fullName>
        <ecNumber evidence="8">1.12.1.3</ecNumber>
    </submittedName>
</protein>
<dbReference type="SUPFAM" id="SSF52833">
    <property type="entry name" value="Thioredoxin-like"/>
    <property type="match status" value="1"/>
</dbReference>
<evidence type="ECO:0000313" key="9">
    <source>
        <dbReference type="Proteomes" id="UP000076603"/>
    </source>
</evidence>
<dbReference type="InterPro" id="IPR041921">
    <property type="entry name" value="NuoE_N"/>
</dbReference>
<reference evidence="8 9" key="1">
    <citation type="submission" date="2016-04" db="EMBL/GenBank/DDBJ databases">
        <title>Genome sequence of Clostridium magnum DSM 2767.</title>
        <authorList>
            <person name="Poehlein A."/>
            <person name="Uhlig R."/>
            <person name="Fischer R."/>
            <person name="Bahl H."/>
            <person name="Daniel R."/>
        </authorList>
    </citation>
    <scope>NUCLEOTIDE SEQUENCE [LARGE SCALE GENOMIC DNA]</scope>
    <source>
        <strain evidence="8 9">DSM 2767</strain>
    </source>
</reference>
<comment type="cofactor">
    <cofactor evidence="7">
        <name>[2Fe-2S] cluster</name>
        <dbReference type="ChEBI" id="CHEBI:190135"/>
    </cofactor>
    <text evidence="7">Binds 1 [2Fe-2S] cluster.</text>
</comment>
<keyword evidence="4 7" id="KW-0408">Iron</keyword>
<dbReference type="GO" id="GO:0050583">
    <property type="term" value="F:hydrogen dehydrogenase (NADP+) activity"/>
    <property type="evidence" value="ECO:0007669"/>
    <property type="project" value="UniProtKB-EC"/>
</dbReference>